<dbReference type="InterPro" id="IPR036291">
    <property type="entry name" value="NAD(P)-bd_dom_sf"/>
</dbReference>
<accession>A0ABT6YTF2</accession>
<comment type="caution">
    <text evidence="2">The sequence shown here is derived from an EMBL/GenBank/DDBJ whole genome shotgun (WGS) entry which is preliminary data.</text>
</comment>
<protein>
    <submittedName>
        <fullName evidence="2">SDR family oxidoreductase</fullName>
        <ecNumber evidence="2">1.1.-.-</ecNumber>
    </submittedName>
</protein>
<reference evidence="2 3" key="1">
    <citation type="submission" date="2023-05" db="EMBL/GenBank/DDBJ databases">
        <title>Novel species of genus Flectobacillus isolated from stream in China.</title>
        <authorList>
            <person name="Lu H."/>
        </authorList>
    </citation>
    <scope>NUCLEOTIDE SEQUENCE [LARGE SCALE GENOMIC DNA]</scope>
    <source>
        <strain evidence="2 3">DC10W</strain>
    </source>
</reference>
<dbReference type="RefSeq" id="WP_283371559.1">
    <property type="nucleotide sequence ID" value="NZ_JASHID010000020.1"/>
</dbReference>
<evidence type="ECO:0000256" key="1">
    <source>
        <dbReference type="ARBA" id="ARBA00006484"/>
    </source>
</evidence>
<dbReference type="PRINTS" id="PR00080">
    <property type="entry name" value="SDRFAMILY"/>
</dbReference>
<dbReference type="EMBL" id="JASHID010000020">
    <property type="protein sequence ID" value="MDI9866815.1"/>
    <property type="molecule type" value="Genomic_DNA"/>
</dbReference>
<keyword evidence="2" id="KW-0560">Oxidoreductase</keyword>
<dbReference type="CDD" id="cd05233">
    <property type="entry name" value="SDR_c"/>
    <property type="match status" value="1"/>
</dbReference>
<dbReference type="PRINTS" id="PR00081">
    <property type="entry name" value="GDHRDH"/>
</dbReference>
<gene>
    <name evidence="2" type="ORF">QM480_20925</name>
</gene>
<dbReference type="SUPFAM" id="SSF51735">
    <property type="entry name" value="NAD(P)-binding Rossmann-fold domains"/>
    <property type="match status" value="1"/>
</dbReference>
<dbReference type="EC" id="1.1.-.-" evidence="2"/>
<keyword evidence="3" id="KW-1185">Reference proteome</keyword>
<organism evidence="2 3">
    <name type="scientific">Flectobacillus longus</name>
    <dbReference type="NCBI Taxonomy" id="2984207"/>
    <lineage>
        <taxon>Bacteria</taxon>
        <taxon>Pseudomonadati</taxon>
        <taxon>Bacteroidota</taxon>
        <taxon>Cytophagia</taxon>
        <taxon>Cytophagales</taxon>
        <taxon>Flectobacillaceae</taxon>
        <taxon>Flectobacillus</taxon>
    </lineage>
</organism>
<dbReference type="Proteomes" id="UP001236569">
    <property type="component" value="Unassembled WGS sequence"/>
</dbReference>
<evidence type="ECO:0000313" key="3">
    <source>
        <dbReference type="Proteomes" id="UP001236569"/>
    </source>
</evidence>
<dbReference type="GO" id="GO:0016491">
    <property type="term" value="F:oxidoreductase activity"/>
    <property type="evidence" value="ECO:0007669"/>
    <property type="project" value="UniProtKB-KW"/>
</dbReference>
<dbReference type="InterPro" id="IPR020904">
    <property type="entry name" value="Sc_DH/Rdtase_CS"/>
</dbReference>
<dbReference type="PANTHER" id="PTHR43943:SF2">
    <property type="entry name" value="DEHYDROGENASE_REDUCTASE 4"/>
    <property type="match status" value="1"/>
</dbReference>
<sequence length="256" mass="26845">MKNLFDLTGKVALVTGATSGMGKAIAEALGYHGATLIIASNDELACEQVKKVFSQKGITTWAKVCDVSDSDQVKTLVNDALQITGKIDILVSCVGIGLAGSLENISTHDFSKIMQINLLQALELTQLVIPSMRDNGGGSIIYLSSIASVRGNKSLGLYGITKAGLVQLARNVAVEYGPLNIRANAISPGMIDTPFAKELLSNKDFLEKRLALTPLRRVGLPEEIAGIAVMLASKAGGFITGQNIIVDGGTTISDGN</sequence>
<dbReference type="PROSITE" id="PS00061">
    <property type="entry name" value="ADH_SHORT"/>
    <property type="match status" value="1"/>
</dbReference>
<dbReference type="PANTHER" id="PTHR43943">
    <property type="entry name" value="DEHYDROGENASE/REDUCTASE (SDR FAMILY) MEMBER 4"/>
    <property type="match status" value="1"/>
</dbReference>
<dbReference type="Gene3D" id="3.40.50.720">
    <property type="entry name" value="NAD(P)-binding Rossmann-like Domain"/>
    <property type="match status" value="1"/>
</dbReference>
<proteinExistence type="inferred from homology"/>
<dbReference type="InterPro" id="IPR002347">
    <property type="entry name" value="SDR_fam"/>
</dbReference>
<evidence type="ECO:0000313" key="2">
    <source>
        <dbReference type="EMBL" id="MDI9866815.1"/>
    </source>
</evidence>
<dbReference type="Pfam" id="PF13561">
    <property type="entry name" value="adh_short_C2"/>
    <property type="match status" value="1"/>
</dbReference>
<name>A0ABT6YTF2_9BACT</name>
<comment type="similarity">
    <text evidence="1">Belongs to the short-chain dehydrogenases/reductases (SDR) family.</text>
</comment>